<feature type="disulfide bond" evidence="7">
    <location>
        <begin position="285"/>
        <end position="294"/>
    </location>
</feature>
<evidence type="ECO:0008006" key="11">
    <source>
        <dbReference type="Google" id="ProtNLM"/>
    </source>
</evidence>
<comment type="subcellular location">
    <subcellularLocation>
        <location evidence="1">Membrane</location>
        <topology evidence="1">Multi-pass membrane protein</topology>
    </subcellularLocation>
</comment>
<dbReference type="GO" id="GO:0005886">
    <property type="term" value="C:plasma membrane"/>
    <property type="evidence" value="ECO:0007669"/>
    <property type="project" value="TreeGrafter"/>
</dbReference>
<dbReference type="Pfam" id="PF00209">
    <property type="entry name" value="SNF"/>
    <property type="match status" value="1"/>
</dbReference>
<evidence type="ECO:0000256" key="2">
    <source>
        <dbReference type="ARBA" id="ARBA00022448"/>
    </source>
</evidence>
<keyword evidence="5 8" id="KW-0472">Membrane</keyword>
<dbReference type="GO" id="GO:0046872">
    <property type="term" value="F:metal ion binding"/>
    <property type="evidence" value="ECO:0007669"/>
    <property type="project" value="UniProtKB-KW"/>
</dbReference>
<dbReference type="Proteomes" id="UP001347796">
    <property type="component" value="Unassembled WGS sequence"/>
</dbReference>
<dbReference type="InterPro" id="IPR037272">
    <property type="entry name" value="SNS_sf"/>
</dbReference>
<dbReference type="EMBL" id="JAZGQO010000009">
    <property type="protein sequence ID" value="KAK6178162.1"/>
    <property type="molecule type" value="Genomic_DNA"/>
</dbReference>
<evidence type="ECO:0000256" key="4">
    <source>
        <dbReference type="ARBA" id="ARBA00022989"/>
    </source>
</evidence>
<comment type="caution">
    <text evidence="9">The sequence shown here is derived from an EMBL/GenBank/DDBJ whole genome shotgun (WGS) entry which is preliminary data.</text>
</comment>
<proteinExistence type="predicted"/>
<feature type="transmembrane region" description="Helical" evidence="8">
    <location>
        <begin position="586"/>
        <end position="609"/>
    </location>
</feature>
<dbReference type="PRINTS" id="PR00176">
    <property type="entry name" value="NANEUSMPORT"/>
</dbReference>
<feature type="binding site" evidence="6">
    <location>
        <position position="426"/>
    </location>
    <ligand>
        <name>Na(+)</name>
        <dbReference type="ChEBI" id="CHEBI:29101"/>
        <label>1</label>
    </ligand>
</feature>
<evidence type="ECO:0000256" key="3">
    <source>
        <dbReference type="ARBA" id="ARBA00022692"/>
    </source>
</evidence>
<feature type="binding site" evidence="6">
    <location>
        <position position="183"/>
    </location>
    <ligand>
        <name>Na(+)</name>
        <dbReference type="ChEBI" id="CHEBI:29101"/>
        <label>1</label>
    </ligand>
</feature>
<feature type="transmembrane region" description="Helical" evidence="8">
    <location>
        <begin position="204"/>
        <end position="225"/>
    </location>
</feature>
<dbReference type="PROSITE" id="PS00754">
    <property type="entry name" value="NA_NEUROTRAN_SYMP_2"/>
    <property type="match status" value="1"/>
</dbReference>
<dbReference type="GO" id="GO:0035725">
    <property type="term" value="P:sodium ion transmembrane transport"/>
    <property type="evidence" value="ECO:0007669"/>
    <property type="project" value="TreeGrafter"/>
</dbReference>
<feature type="binding site" evidence="6">
    <location>
        <position position="527"/>
    </location>
    <ligand>
        <name>Na(+)</name>
        <dbReference type="ChEBI" id="CHEBI:29101"/>
        <label>1</label>
    </ligand>
</feature>
<keyword evidence="6" id="KW-0915">Sodium</keyword>
<keyword evidence="2" id="KW-0813">Transport</keyword>
<name>A0AAN8JIH1_PATCE</name>
<feature type="binding site" evidence="6">
    <location>
        <position position="523"/>
    </location>
    <ligand>
        <name>Na(+)</name>
        <dbReference type="ChEBI" id="CHEBI:29101"/>
        <label>1</label>
    </ligand>
</feature>
<dbReference type="PANTHER" id="PTHR11616:SF38">
    <property type="entry name" value="SODIUM-DEPENDENT DOPAMINE TRANSPORTER"/>
    <property type="match status" value="1"/>
</dbReference>
<reference evidence="9 10" key="1">
    <citation type="submission" date="2024-01" db="EMBL/GenBank/DDBJ databases">
        <title>The genome of the rayed Mediterranean limpet Patella caerulea (Linnaeus, 1758).</title>
        <authorList>
            <person name="Anh-Thu Weber A."/>
            <person name="Halstead-Nussloch G."/>
        </authorList>
    </citation>
    <scope>NUCLEOTIDE SEQUENCE [LARGE SCALE GENOMIC DNA]</scope>
    <source>
        <strain evidence="9">AATW-2023a</strain>
        <tissue evidence="9">Whole specimen</tissue>
    </source>
</reference>
<evidence type="ECO:0000256" key="1">
    <source>
        <dbReference type="ARBA" id="ARBA00004141"/>
    </source>
</evidence>
<accession>A0AAN8JIH1</accession>
<feature type="binding site" evidence="6">
    <location>
        <position position="458"/>
    </location>
    <ligand>
        <name>Na(+)</name>
        <dbReference type="ChEBI" id="CHEBI:29101"/>
        <label>1</label>
    </ligand>
</feature>
<feature type="transmembrane region" description="Helical" evidence="8">
    <location>
        <begin position="630"/>
        <end position="651"/>
    </location>
</feature>
<evidence type="ECO:0000256" key="5">
    <source>
        <dbReference type="ARBA" id="ARBA00023136"/>
    </source>
</evidence>
<evidence type="ECO:0000313" key="9">
    <source>
        <dbReference type="EMBL" id="KAK6178162.1"/>
    </source>
</evidence>
<protein>
    <recommendedName>
        <fullName evidence="11">Transporter</fullName>
    </recommendedName>
</protein>
<evidence type="ECO:0000256" key="7">
    <source>
        <dbReference type="PIRSR" id="PIRSR600175-2"/>
    </source>
</evidence>
<feature type="transmembrane region" description="Helical" evidence="8">
    <location>
        <begin position="671"/>
        <end position="690"/>
    </location>
</feature>
<feature type="binding site" evidence="6">
    <location>
        <position position="182"/>
    </location>
    <ligand>
        <name>Na(+)</name>
        <dbReference type="ChEBI" id="CHEBI:29101"/>
        <label>1</label>
    </ligand>
</feature>
<dbReference type="GO" id="GO:0006865">
    <property type="term" value="P:amino acid transport"/>
    <property type="evidence" value="ECO:0007669"/>
    <property type="project" value="TreeGrafter"/>
</dbReference>
<evidence type="ECO:0000256" key="6">
    <source>
        <dbReference type="PIRSR" id="PIRSR600175-1"/>
    </source>
</evidence>
<feature type="transmembrane region" description="Helical" evidence="8">
    <location>
        <begin position="372"/>
        <end position="396"/>
    </location>
</feature>
<feature type="binding site" evidence="6">
    <location>
        <position position="526"/>
    </location>
    <ligand>
        <name>Na(+)</name>
        <dbReference type="ChEBI" id="CHEBI:29101"/>
        <label>1</label>
    </ligand>
</feature>
<feature type="transmembrane region" description="Helical" evidence="8">
    <location>
        <begin position="510"/>
        <end position="534"/>
    </location>
</feature>
<feature type="transmembrane region" description="Helical" evidence="8">
    <location>
        <begin position="452"/>
        <end position="475"/>
    </location>
</feature>
<keyword evidence="3 8" id="KW-0812">Transmembrane</keyword>
<feature type="transmembrane region" description="Helical" evidence="8">
    <location>
        <begin position="246"/>
        <end position="273"/>
    </location>
</feature>
<keyword evidence="7" id="KW-1015">Disulfide bond</keyword>
<evidence type="ECO:0000313" key="10">
    <source>
        <dbReference type="Proteomes" id="UP001347796"/>
    </source>
</evidence>
<dbReference type="SUPFAM" id="SSF161070">
    <property type="entry name" value="SNF-like"/>
    <property type="match status" value="1"/>
</dbReference>
<dbReference type="AlphaFoldDB" id="A0AAN8JIH1"/>
<organism evidence="9 10">
    <name type="scientific">Patella caerulea</name>
    <name type="common">Rayed Mediterranean limpet</name>
    <dbReference type="NCBI Taxonomy" id="87958"/>
    <lineage>
        <taxon>Eukaryota</taxon>
        <taxon>Metazoa</taxon>
        <taxon>Spiralia</taxon>
        <taxon>Lophotrochozoa</taxon>
        <taxon>Mollusca</taxon>
        <taxon>Gastropoda</taxon>
        <taxon>Patellogastropoda</taxon>
        <taxon>Patelloidea</taxon>
        <taxon>Patellidae</taxon>
        <taxon>Patella</taxon>
    </lineage>
</organism>
<dbReference type="InterPro" id="IPR000175">
    <property type="entry name" value="Na/ntran_symport"/>
</dbReference>
<feature type="binding site" evidence="6">
    <location>
        <position position="187"/>
    </location>
    <ligand>
        <name>Na(+)</name>
        <dbReference type="ChEBI" id="CHEBI:29101"/>
        <label>1</label>
    </ligand>
</feature>
<gene>
    <name evidence="9" type="ORF">SNE40_012975</name>
</gene>
<sequence>MGFMKKIRQLRDRIKTFRFITWFGSLLPRRAVKAPNKQQSFRKWSASIVFIATELKMVFDLDNLPDDEGFMELKKNPKSSDLVNSDELSSASVKMAEEESEGDVDLHRVYTVDQEMDIEKNETFGMTGDRVSIIDDTFTKTGQPENPKDNNYDETQQILEAKQDREVWGKKMDFLLSTIGYAVDLSNVWRFPHLCYKNGGGAFLIPYFTVLFLCAGPVFLMEMSLGQYHRLGPISVWKMSPIFKGIGYSSCFMAYIVAFYYNIIIGWAFFYLFSSFTTQLPWTTCGHEWNSDQCWQQDWKKRDQTNNTLSINDTVSSTKEFFERGMLRLDKSEGLEDLGPIRWPLFLCTLFTFIILYFCLWKGVKSSGKVVWVTATLPYIILAILLIQGVMLPGAVEGIEYFIKPNLSRLNNPQVWIDAAVQVMFSVGAGFGTHIAYSSYNKFTNNCYRDCIITMAVNCFTSVFSGIVIFAYLGYMSLTSQKGIDQVATEGPGLVFIVYPEAVGTLPGSVFWSMIFFLMLITLGLDSAFGGLESPLTGLNDELKNKMKHRYSREILTFCVVSSAFIFSLPCLTEGGAYVFNILDNFAAGTSILFAVMSQVIAVSWFYGIDQFSSDLEQMTGRRPGLYWRICWKFISPILLLILVVTSIIDYVPLSYTSSDKTYNYPLYANIVGWCIALSIMLLIPAYAVYKLITTPGSLKERISLCISPEWEHQEIKEKKYVKRFQKRHWLSI</sequence>
<dbReference type="PROSITE" id="PS50267">
    <property type="entry name" value="NA_NEUROTRAN_SYMP_3"/>
    <property type="match status" value="1"/>
</dbReference>
<feature type="binding site" evidence="6">
    <location>
        <position position="180"/>
    </location>
    <ligand>
        <name>Na(+)</name>
        <dbReference type="ChEBI" id="CHEBI:29101"/>
        <label>1</label>
    </ligand>
</feature>
<dbReference type="PANTHER" id="PTHR11616">
    <property type="entry name" value="SODIUM/CHLORIDE DEPENDENT TRANSPORTER"/>
    <property type="match status" value="1"/>
</dbReference>
<keyword evidence="10" id="KW-1185">Reference proteome</keyword>
<feature type="transmembrane region" description="Helical" evidence="8">
    <location>
        <begin position="555"/>
        <end position="580"/>
    </location>
</feature>
<feature type="transmembrane region" description="Helical" evidence="8">
    <location>
        <begin position="341"/>
        <end position="360"/>
    </location>
</feature>
<keyword evidence="4 8" id="KW-1133">Transmembrane helix</keyword>
<evidence type="ECO:0000256" key="8">
    <source>
        <dbReference type="SAM" id="Phobius"/>
    </source>
</evidence>
<keyword evidence="6" id="KW-0479">Metal-binding</keyword>
<feature type="transmembrane region" description="Helical" evidence="8">
    <location>
        <begin position="416"/>
        <end position="440"/>
    </location>
</feature>